<evidence type="ECO:0000256" key="1">
    <source>
        <dbReference type="ARBA" id="ARBA00004611"/>
    </source>
</evidence>
<evidence type="ECO:0000256" key="7">
    <source>
        <dbReference type="ARBA" id="ARBA00023212"/>
    </source>
</evidence>
<dbReference type="EMBL" id="BDIP01002913">
    <property type="protein sequence ID" value="GIQ87010.1"/>
    <property type="molecule type" value="Genomic_DNA"/>
</dbReference>
<comment type="caution">
    <text evidence="10">The sequence shown here is derived from an EMBL/GenBank/DDBJ whole genome shotgun (WGS) entry which is preliminary data.</text>
</comment>
<evidence type="ECO:0000313" key="11">
    <source>
        <dbReference type="Proteomes" id="UP000265618"/>
    </source>
</evidence>
<evidence type="ECO:0000313" key="10">
    <source>
        <dbReference type="EMBL" id="GIQ87010.1"/>
    </source>
</evidence>
<comment type="subcellular location">
    <subcellularLocation>
        <location evidence="1">Cytoplasm</location>
        <location evidence="1">Cytoskeleton</location>
        <location evidence="1">Flagellum axoneme</location>
    </subcellularLocation>
</comment>
<accession>A0A9K3D3M4</accession>
<keyword evidence="11" id="KW-1185">Reference proteome</keyword>
<dbReference type="PANTHER" id="PTHR21648">
    <property type="entry name" value="FLAGELLAR RADIAL SPOKE PROTEIN 3"/>
    <property type="match status" value="1"/>
</dbReference>
<dbReference type="OrthoDB" id="313308at2759"/>
<dbReference type="GO" id="GO:0005929">
    <property type="term" value="C:cilium"/>
    <property type="evidence" value="ECO:0007669"/>
    <property type="project" value="TreeGrafter"/>
</dbReference>
<sequence length="127" mass="14972">VRATFRRKRAQELADVRRLENEEKRLHEEREARKLQELRRLEHETDIARRVHAAQTAEMLTSTLEEEVLDRLEGIGYFYDTVEREIEEDFLPWLQGAVSKQVGRKATAHAILRALVLDCSNDIKSRF</sequence>
<keyword evidence="8" id="KW-0966">Cell projection</keyword>
<evidence type="ECO:0000256" key="8">
    <source>
        <dbReference type="ARBA" id="ARBA00023273"/>
    </source>
</evidence>
<proteinExistence type="inferred from homology"/>
<dbReference type="InterPro" id="IPR009290">
    <property type="entry name" value="Radial_spoke_3"/>
</dbReference>
<keyword evidence="3" id="KW-0963">Cytoplasm</keyword>
<name>A0A9K3D3M4_9EUKA</name>
<keyword evidence="7" id="KW-0206">Cytoskeleton</keyword>
<feature type="coiled-coil region" evidence="9">
    <location>
        <begin position="2"/>
        <end position="44"/>
    </location>
</feature>
<keyword evidence="5" id="KW-0282">Flagellum</keyword>
<dbReference type="Pfam" id="PF06098">
    <property type="entry name" value="Radial_spoke_3"/>
    <property type="match status" value="1"/>
</dbReference>
<feature type="non-terminal residue" evidence="10">
    <location>
        <position position="1"/>
    </location>
</feature>
<evidence type="ECO:0000256" key="5">
    <source>
        <dbReference type="ARBA" id="ARBA00022846"/>
    </source>
</evidence>
<comment type="similarity">
    <text evidence="2">Belongs to the flagellar radial spoke RSP3 family.</text>
</comment>
<evidence type="ECO:0000256" key="6">
    <source>
        <dbReference type="ARBA" id="ARBA00023069"/>
    </source>
</evidence>
<reference evidence="10 11" key="1">
    <citation type="journal article" date="2018" name="PLoS ONE">
        <title>The draft genome of Kipferlia bialata reveals reductive genome evolution in fornicate parasites.</title>
        <authorList>
            <person name="Tanifuji G."/>
            <person name="Takabayashi S."/>
            <person name="Kume K."/>
            <person name="Takagi M."/>
            <person name="Nakayama T."/>
            <person name="Kamikawa R."/>
            <person name="Inagaki Y."/>
            <person name="Hashimoto T."/>
        </authorList>
    </citation>
    <scope>NUCLEOTIDE SEQUENCE [LARGE SCALE GENOMIC DNA]</scope>
    <source>
        <strain evidence="10">NY0173</strain>
    </source>
</reference>
<dbReference type="Proteomes" id="UP000265618">
    <property type="component" value="Unassembled WGS sequence"/>
</dbReference>
<keyword evidence="4" id="KW-0597">Phosphoprotein</keyword>
<dbReference type="AlphaFoldDB" id="A0A9K3D3M4"/>
<evidence type="ECO:0000256" key="9">
    <source>
        <dbReference type="SAM" id="Coils"/>
    </source>
</evidence>
<gene>
    <name evidence="10" type="ORF">KIPB_008966</name>
</gene>
<organism evidence="10 11">
    <name type="scientific">Kipferlia bialata</name>
    <dbReference type="NCBI Taxonomy" id="797122"/>
    <lineage>
        <taxon>Eukaryota</taxon>
        <taxon>Metamonada</taxon>
        <taxon>Carpediemonas-like organisms</taxon>
        <taxon>Kipferlia</taxon>
    </lineage>
</organism>
<evidence type="ECO:0000256" key="2">
    <source>
        <dbReference type="ARBA" id="ARBA00006737"/>
    </source>
</evidence>
<evidence type="ECO:0000256" key="4">
    <source>
        <dbReference type="ARBA" id="ARBA00022553"/>
    </source>
</evidence>
<dbReference type="PANTHER" id="PTHR21648:SF0">
    <property type="entry name" value="RADIAL SPOKE HEAD PROTEIN 3 HOMOLOG"/>
    <property type="match status" value="1"/>
</dbReference>
<protein>
    <submittedName>
        <fullName evidence="10">Radial spoke 3</fullName>
    </submittedName>
</protein>
<keyword evidence="9" id="KW-0175">Coiled coil</keyword>
<evidence type="ECO:0000256" key="3">
    <source>
        <dbReference type="ARBA" id="ARBA00022490"/>
    </source>
</evidence>
<keyword evidence="6" id="KW-0969">Cilium</keyword>